<organism evidence="1 2">
    <name type="scientific">Nodularia spumigena UHCC 0039</name>
    <dbReference type="NCBI Taxonomy" id="1914872"/>
    <lineage>
        <taxon>Bacteria</taxon>
        <taxon>Bacillati</taxon>
        <taxon>Cyanobacteriota</taxon>
        <taxon>Cyanophyceae</taxon>
        <taxon>Nostocales</taxon>
        <taxon>Nodulariaceae</taxon>
        <taxon>Nodularia</taxon>
    </lineage>
</organism>
<dbReference type="InterPro" id="IPR013321">
    <property type="entry name" value="Arc_rbn_hlx_hlx"/>
</dbReference>
<evidence type="ECO:0000313" key="1">
    <source>
        <dbReference type="EMBL" id="AVZ29630.1"/>
    </source>
</evidence>
<dbReference type="GeneID" id="78015787"/>
<dbReference type="Proteomes" id="UP000244056">
    <property type="component" value="Chromosome"/>
</dbReference>
<name>A0A2S0Q5R8_NODSP</name>
<sequence>MSRLTLRLPETLHQQLIHLAESEGVSLNQYIVYTLTRQVTLAYTVQSTPLEEINQQQQAFQALLKELGQPSSTEIKSVLDKREVVQPEEELSPEIVVLFQQRIRDASKA</sequence>
<proteinExistence type="predicted"/>
<dbReference type="EMBL" id="CP020114">
    <property type="protein sequence ID" value="AVZ29630.1"/>
    <property type="molecule type" value="Genomic_DNA"/>
</dbReference>
<reference evidence="1 2" key="1">
    <citation type="submission" date="2017-03" db="EMBL/GenBank/DDBJ databases">
        <title>Comparative genomics of the toxic Baltic Sea cyanobacteria Nodularia spumigena UHCC 0039 and its response on varying salinity.</title>
        <authorList>
            <person name="Teikari J.E."/>
        </authorList>
    </citation>
    <scope>NUCLEOTIDE SEQUENCE [LARGE SCALE GENOMIC DNA]</scope>
    <source>
        <strain evidence="1 2">UHCC 0039</strain>
    </source>
</reference>
<evidence type="ECO:0000313" key="2">
    <source>
        <dbReference type="Proteomes" id="UP000244056"/>
    </source>
</evidence>
<dbReference type="InterPro" id="IPR008651">
    <property type="entry name" value="Uncharacterised_HicB"/>
</dbReference>
<dbReference type="RefSeq" id="WP_006197330.1">
    <property type="nucleotide sequence ID" value="NZ_CAWNZE010000001.1"/>
</dbReference>
<evidence type="ECO:0008006" key="3">
    <source>
        <dbReference type="Google" id="ProtNLM"/>
    </source>
</evidence>
<dbReference type="AlphaFoldDB" id="A0A2S0Q5R8"/>
<dbReference type="Pfam" id="PF05534">
    <property type="entry name" value="HicB"/>
    <property type="match status" value="1"/>
</dbReference>
<accession>A0A2S0Q5R8</accession>
<protein>
    <recommendedName>
        <fullName evidence="3">Toxin-antitoxin system HicB family antitoxin</fullName>
    </recommendedName>
</protein>
<dbReference type="InterPro" id="IPR010985">
    <property type="entry name" value="Ribbon_hlx_hlx"/>
</dbReference>
<gene>
    <name evidence="1" type="ORF">BMF81_00380</name>
</gene>
<dbReference type="SUPFAM" id="SSF47598">
    <property type="entry name" value="Ribbon-helix-helix"/>
    <property type="match status" value="1"/>
</dbReference>
<dbReference type="GO" id="GO:0006355">
    <property type="term" value="P:regulation of DNA-templated transcription"/>
    <property type="evidence" value="ECO:0007669"/>
    <property type="project" value="InterPro"/>
</dbReference>
<dbReference type="KEGG" id="nsp:BMF81_00380"/>
<dbReference type="Gene3D" id="1.10.1220.10">
    <property type="entry name" value="Met repressor-like"/>
    <property type="match status" value="1"/>
</dbReference>